<dbReference type="Proteomes" id="UP000193466">
    <property type="component" value="Unassembled WGS sequence"/>
</dbReference>
<protein>
    <submittedName>
        <fullName evidence="1">Uncharacterized protein</fullName>
    </submittedName>
</protein>
<evidence type="ECO:0000313" key="1">
    <source>
        <dbReference type="EMBL" id="OSI09097.1"/>
    </source>
</evidence>
<reference evidence="1 2" key="1">
    <citation type="submission" date="2017-01" db="EMBL/GenBank/DDBJ databases">
        <authorList>
            <person name="Wolfgang W.J."/>
            <person name="Cole J."/>
            <person name="Wroblewski D."/>
            <person name="Mcginnis J."/>
            <person name="Musser K.A."/>
        </authorList>
    </citation>
    <scope>NUCLEOTIDE SEQUENCE [LARGE SCALE GENOMIC DNA]</scope>
    <source>
        <strain evidence="1 2">DSM 21643</strain>
    </source>
</reference>
<name>A0ABX3WBF3_9NEIS</name>
<dbReference type="EMBL" id="MTBM01000018">
    <property type="protein sequence ID" value="OSI09097.1"/>
    <property type="molecule type" value="Genomic_DNA"/>
</dbReference>
<sequence>MILENECKQVERGRLKTALSLINGKQTDYPISTGRLKKCFQTACAVDGALGWGGIHVWKSL</sequence>
<keyword evidence="2" id="KW-1185">Reference proteome</keyword>
<comment type="caution">
    <text evidence="1">The sequence shown here is derived from an EMBL/GenBank/DDBJ whole genome shotgun (WGS) entry which is preliminary data.</text>
</comment>
<evidence type="ECO:0000313" key="2">
    <source>
        <dbReference type="Proteomes" id="UP000193466"/>
    </source>
</evidence>
<dbReference type="RefSeq" id="WP_085364370.1">
    <property type="nucleotide sequence ID" value="NZ_MTBM01000018.1"/>
</dbReference>
<accession>A0ABX3WBF3</accession>
<proteinExistence type="predicted"/>
<gene>
    <name evidence="1" type="ORF">BWD10_10925</name>
</gene>
<organism evidence="1 2">
    <name type="scientific">Neisseria zoodegmatis</name>
    <dbReference type="NCBI Taxonomy" id="326523"/>
    <lineage>
        <taxon>Bacteria</taxon>
        <taxon>Pseudomonadati</taxon>
        <taxon>Pseudomonadota</taxon>
        <taxon>Betaproteobacteria</taxon>
        <taxon>Neisseriales</taxon>
        <taxon>Neisseriaceae</taxon>
        <taxon>Neisseria</taxon>
    </lineage>
</organism>